<evidence type="ECO:0000256" key="8">
    <source>
        <dbReference type="SAM" id="MobiDB-lite"/>
    </source>
</evidence>
<evidence type="ECO:0000256" key="4">
    <source>
        <dbReference type="ARBA" id="ARBA00022771"/>
    </source>
</evidence>
<dbReference type="Proteomes" id="UP000791440">
    <property type="component" value="Unassembled WGS sequence"/>
</dbReference>
<keyword evidence="4 7" id="KW-0863">Zinc-finger</keyword>
<evidence type="ECO:0000256" key="1">
    <source>
        <dbReference type="ARBA" id="ARBA00004123"/>
    </source>
</evidence>
<dbReference type="SMART" id="SM00355">
    <property type="entry name" value="ZnF_C2H2"/>
    <property type="match status" value="10"/>
</dbReference>
<comment type="caution">
    <text evidence="10">The sequence shown here is derived from an EMBL/GenBank/DDBJ whole genome shotgun (WGS) entry which is preliminary data.</text>
</comment>
<dbReference type="PANTHER" id="PTHR24399:SF23">
    <property type="entry name" value="C2H2-TYPE DOMAIN-CONTAINING PROTEIN"/>
    <property type="match status" value="1"/>
</dbReference>
<keyword evidence="11" id="KW-1185">Reference proteome</keyword>
<dbReference type="PROSITE" id="PS00028">
    <property type="entry name" value="ZINC_FINGER_C2H2_1"/>
    <property type="match status" value="9"/>
</dbReference>
<dbReference type="GO" id="GO:0001227">
    <property type="term" value="F:DNA-binding transcription repressor activity, RNA polymerase II-specific"/>
    <property type="evidence" value="ECO:0007669"/>
    <property type="project" value="TreeGrafter"/>
</dbReference>
<sequence length="391" mass="45686">MSVDVKETKCAINGEQKGRRMRTRTPRKTKQHKDEKAESAALQEMKKHKENIHTILLYSNASMVKGQWGGKYACCFCDEKFPKPAELKRHNLDAHEDAHTKAIHVKYVSDLIIKLDITALRCLVCGGKIDSLDLLMNHLKEHNKTIHTDIKNHIIPFKFESDVLQCVACTKQYPFFKTLSEHMNEHYRNYECVNCGRGFINKQSMQTHSYRHQKNVGVFKCTHCPREFDTRHRRSAHVRKTHLHGSKTRKCHACDERFSSSAQVQMHMVKAHGAAPAEYKCDACDKSYSNGGALSLHKRRYHLMLRPHKCAECEMAFFSKMELRSHMVTHTRTKEFQCEICDKRFGTKCCLNQHMRAHFGIKHYRCDWCDLKFAARSKMKLHMLRKHREVV</sequence>
<evidence type="ECO:0000256" key="6">
    <source>
        <dbReference type="ARBA" id="ARBA00023242"/>
    </source>
</evidence>
<dbReference type="PANTHER" id="PTHR24399">
    <property type="entry name" value="ZINC FINGER AND BTB DOMAIN-CONTAINING"/>
    <property type="match status" value="1"/>
</dbReference>
<dbReference type="FunFam" id="3.30.160.60:FF:000446">
    <property type="entry name" value="Zinc finger protein"/>
    <property type="match status" value="1"/>
</dbReference>
<keyword evidence="6" id="KW-0539">Nucleus</keyword>
<evidence type="ECO:0000256" key="3">
    <source>
        <dbReference type="ARBA" id="ARBA00022737"/>
    </source>
</evidence>
<feature type="domain" description="C2H2-type" evidence="9">
    <location>
        <begin position="72"/>
        <end position="100"/>
    </location>
</feature>
<dbReference type="InterPro" id="IPR013087">
    <property type="entry name" value="Znf_C2H2_type"/>
</dbReference>
<protein>
    <recommendedName>
        <fullName evidence="9">C2H2-type domain-containing protein</fullName>
    </recommendedName>
</protein>
<reference evidence="10" key="2">
    <citation type="submission" date="2020-12" db="EMBL/GenBank/DDBJ databases">
        <authorList>
            <person name="Kanost M."/>
        </authorList>
    </citation>
    <scope>NUCLEOTIDE SEQUENCE</scope>
</reference>
<dbReference type="FunFam" id="3.30.160.60:FF:000100">
    <property type="entry name" value="Zinc finger 45-like"/>
    <property type="match status" value="1"/>
</dbReference>
<gene>
    <name evidence="10" type="ORF">O3G_MSEX011886</name>
</gene>
<evidence type="ECO:0000313" key="11">
    <source>
        <dbReference type="Proteomes" id="UP000791440"/>
    </source>
</evidence>
<feature type="domain" description="C2H2-type" evidence="9">
    <location>
        <begin position="190"/>
        <end position="212"/>
    </location>
</feature>
<dbReference type="PROSITE" id="PS50157">
    <property type="entry name" value="ZINC_FINGER_C2H2_2"/>
    <property type="match status" value="6"/>
</dbReference>
<comment type="subcellular location">
    <subcellularLocation>
        <location evidence="1">Nucleus</location>
    </subcellularLocation>
</comment>
<feature type="domain" description="C2H2-type" evidence="9">
    <location>
        <begin position="308"/>
        <end position="335"/>
    </location>
</feature>
<evidence type="ECO:0000259" key="9">
    <source>
        <dbReference type="PROSITE" id="PS50157"/>
    </source>
</evidence>
<dbReference type="GO" id="GO:0008270">
    <property type="term" value="F:zinc ion binding"/>
    <property type="evidence" value="ECO:0007669"/>
    <property type="project" value="UniProtKB-KW"/>
</dbReference>
<evidence type="ECO:0000256" key="5">
    <source>
        <dbReference type="ARBA" id="ARBA00022833"/>
    </source>
</evidence>
<feature type="region of interest" description="Disordered" evidence="8">
    <location>
        <begin position="1"/>
        <end position="38"/>
    </location>
</feature>
<feature type="domain" description="C2H2-type" evidence="9">
    <location>
        <begin position="219"/>
        <end position="242"/>
    </location>
</feature>
<dbReference type="Pfam" id="PF00096">
    <property type="entry name" value="zf-C2H2"/>
    <property type="match status" value="1"/>
</dbReference>
<accession>A0A921ZM03</accession>
<feature type="domain" description="C2H2-type" evidence="9">
    <location>
        <begin position="336"/>
        <end position="363"/>
    </location>
</feature>
<dbReference type="GO" id="GO:0000978">
    <property type="term" value="F:RNA polymerase II cis-regulatory region sequence-specific DNA binding"/>
    <property type="evidence" value="ECO:0007669"/>
    <property type="project" value="TreeGrafter"/>
</dbReference>
<dbReference type="Pfam" id="PF13894">
    <property type="entry name" value="zf-C2H2_4"/>
    <property type="match status" value="1"/>
</dbReference>
<evidence type="ECO:0000256" key="7">
    <source>
        <dbReference type="PROSITE-ProRule" id="PRU00042"/>
    </source>
</evidence>
<keyword evidence="5" id="KW-0862">Zinc</keyword>
<feature type="compositionally biased region" description="Basic residues" evidence="8">
    <location>
        <begin position="19"/>
        <end position="31"/>
    </location>
</feature>
<name>A0A921ZM03_MANSE</name>
<proteinExistence type="predicted"/>
<keyword evidence="2" id="KW-0479">Metal-binding</keyword>
<evidence type="ECO:0000256" key="2">
    <source>
        <dbReference type="ARBA" id="ARBA00022723"/>
    </source>
</evidence>
<evidence type="ECO:0000313" key="10">
    <source>
        <dbReference type="EMBL" id="KAG6460275.1"/>
    </source>
</evidence>
<dbReference type="AlphaFoldDB" id="A0A921ZM03"/>
<organism evidence="10 11">
    <name type="scientific">Manduca sexta</name>
    <name type="common">Tobacco hawkmoth</name>
    <name type="synonym">Tobacco hornworm</name>
    <dbReference type="NCBI Taxonomy" id="7130"/>
    <lineage>
        <taxon>Eukaryota</taxon>
        <taxon>Metazoa</taxon>
        <taxon>Ecdysozoa</taxon>
        <taxon>Arthropoda</taxon>
        <taxon>Hexapoda</taxon>
        <taxon>Insecta</taxon>
        <taxon>Pterygota</taxon>
        <taxon>Neoptera</taxon>
        <taxon>Endopterygota</taxon>
        <taxon>Lepidoptera</taxon>
        <taxon>Glossata</taxon>
        <taxon>Ditrysia</taxon>
        <taxon>Bombycoidea</taxon>
        <taxon>Sphingidae</taxon>
        <taxon>Sphinginae</taxon>
        <taxon>Sphingini</taxon>
        <taxon>Manduca</taxon>
    </lineage>
</organism>
<dbReference type="EMBL" id="JH668662">
    <property type="protein sequence ID" value="KAG6460275.1"/>
    <property type="molecule type" value="Genomic_DNA"/>
</dbReference>
<dbReference type="GO" id="GO:0005654">
    <property type="term" value="C:nucleoplasm"/>
    <property type="evidence" value="ECO:0007669"/>
    <property type="project" value="TreeGrafter"/>
</dbReference>
<feature type="domain" description="C2H2-type" evidence="9">
    <location>
        <begin position="279"/>
        <end position="307"/>
    </location>
</feature>
<reference evidence="10" key="1">
    <citation type="journal article" date="2016" name="Insect Biochem. Mol. Biol.">
        <title>Multifaceted biological insights from a draft genome sequence of the tobacco hornworm moth, Manduca sexta.</title>
        <authorList>
            <person name="Kanost M.R."/>
            <person name="Arrese E.L."/>
            <person name="Cao X."/>
            <person name="Chen Y.R."/>
            <person name="Chellapilla S."/>
            <person name="Goldsmith M.R."/>
            <person name="Grosse-Wilde E."/>
            <person name="Heckel D.G."/>
            <person name="Herndon N."/>
            <person name="Jiang H."/>
            <person name="Papanicolaou A."/>
            <person name="Qu J."/>
            <person name="Soulages J.L."/>
            <person name="Vogel H."/>
            <person name="Walters J."/>
            <person name="Waterhouse R.M."/>
            <person name="Ahn S.J."/>
            <person name="Almeida F.C."/>
            <person name="An C."/>
            <person name="Aqrawi P."/>
            <person name="Bretschneider A."/>
            <person name="Bryant W.B."/>
            <person name="Bucks S."/>
            <person name="Chao H."/>
            <person name="Chevignon G."/>
            <person name="Christen J.M."/>
            <person name="Clarke D.F."/>
            <person name="Dittmer N.T."/>
            <person name="Ferguson L.C.F."/>
            <person name="Garavelou S."/>
            <person name="Gordon K.H.J."/>
            <person name="Gunaratna R.T."/>
            <person name="Han Y."/>
            <person name="Hauser F."/>
            <person name="He Y."/>
            <person name="Heidel-Fischer H."/>
            <person name="Hirsh A."/>
            <person name="Hu Y."/>
            <person name="Jiang H."/>
            <person name="Kalra D."/>
            <person name="Klinner C."/>
            <person name="Konig C."/>
            <person name="Kovar C."/>
            <person name="Kroll A.R."/>
            <person name="Kuwar S.S."/>
            <person name="Lee S.L."/>
            <person name="Lehman R."/>
            <person name="Li K."/>
            <person name="Li Z."/>
            <person name="Liang H."/>
            <person name="Lovelace S."/>
            <person name="Lu Z."/>
            <person name="Mansfield J.H."/>
            <person name="McCulloch K.J."/>
            <person name="Mathew T."/>
            <person name="Morton B."/>
            <person name="Muzny D.M."/>
            <person name="Neunemann D."/>
            <person name="Ongeri F."/>
            <person name="Pauchet Y."/>
            <person name="Pu L.L."/>
            <person name="Pyrousis I."/>
            <person name="Rao X.J."/>
            <person name="Redding A."/>
            <person name="Roesel C."/>
            <person name="Sanchez-Gracia A."/>
            <person name="Schaack S."/>
            <person name="Shukla A."/>
            <person name="Tetreau G."/>
            <person name="Wang Y."/>
            <person name="Xiong G.H."/>
            <person name="Traut W."/>
            <person name="Walsh T.K."/>
            <person name="Worley K.C."/>
            <person name="Wu D."/>
            <person name="Wu W."/>
            <person name="Wu Y.Q."/>
            <person name="Zhang X."/>
            <person name="Zou Z."/>
            <person name="Zucker H."/>
            <person name="Briscoe A.D."/>
            <person name="Burmester T."/>
            <person name="Clem R.J."/>
            <person name="Feyereisen R."/>
            <person name="Grimmelikhuijzen C.J.P."/>
            <person name="Hamodrakas S.J."/>
            <person name="Hansson B.S."/>
            <person name="Huguet E."/>
            <person name="Jermiin L.S."/>
            <person name="Lan Q."/>
            <person name="Lehman H.K."/>
            <person name="Lorenzen M."/>
            <person name="Merzendorfer H."/>
            <person name="Michalopoulos I."/>
            <person name="Morton D.B."/>
            <person name="Muthukrishnan S."/>
            <person name="Oakeshott J.G."/>
            <person name="Palmer W."/>
            <person name="Park Y."/>
            <person name="Passarelli A.L."/>
            <person name="Rozas J."/>
            <person name="Schwartz L.M."/>
            <person name="Smith W."/>
            <person name="Southgate A."/>
            <person name="Vilcinskas A."/>
            <person name="Vogt R."/>
            <person name="Wang P."/>
            <person name="Werren J."/>
            <person name="Yu X.Q."/>
            <person name="Zhou J.J."/>
            <person name="Brown S.J."/>
            <person name="Scherer S.E."/>
            <person name="Richards S."/>
            <person name="Blissard G.W."/>
        </authorList>
    </citation>
    <scope>NUCLEOTIDE SEQUENCE</scope>
</reference>
<keyword evidence="3" id="KW-0677">Repeat</keyword>